<dbReference type="AlphaFoldDB" id="A0A8K0JEF7"/>
<organism evidence="3 4">
    <name type="scientific">Claviceps africana</name>
    <dbReference type="NCBI Taxonomy" id="83212"/>
    <lineage>
        <taxon>Eukaryota</taxon>
        <taxon>Fungi</taxon>
        <taxon>Dikarya</taxon>
        <taxon>Ascomycota</taxon>
        <taxon>Pezizomycotina</taxon>
        <taxon>Sordariomycetes</taxon>
        <taxon>Hypocreomycetidae</taxon>
        <taxon>Hypocreales</taxon>
        <taxon>Clavicipitaceae</taxon>
        <taxon>Claviceps</taxon>
    </lineage>
</organism>
<feature type="compositionally biased region" description="Polar residues" evidence="1">
    <location>
        <begin position="31"/>
        <end position="45"/>
    </location>
</feature>
<dbReference type="GO" id="GO:0045292">
    <property type="term" value="P:mRNA cis splicing, via spliceosome"/>
    <property type="evidence" value="ECO:0007669"/>
    <property type="project" value="InterPro"/>
</dbReference>
<dbReference type="EMBL" id="SRPY01000183">
    <property type="protein sequence ID" value="KAG5927411.1"/>
    <property type="molecule type" value="Genomic_DNA"/>
</dbReference>
<dbReference type="InterPro" id="IPR040052">
    <property type="entry name" value="RBM17"/>
</dbReference>
<proteinExistence type="predicted"/>
<feature type="region of interest" description="Disordered" evidence="1">
    <location>
        <begin position="399"/>
        <end position="426"/>
    </location>
</feature>
<feature type="compositionally biased region" description="Gly residues" evidence="1">
    <location>
        <begin position="405"/>
        <end position="417"/>
    </location>
</feature>
<dbReference type="GO" id="GO:0003676">
    <property type="term" value="F:nucleic acid binding"/>
    <property type="evidence" value="ECO:0007669"/>
    <property type="project" value="InterPro"/>
</dbReference>
<reference evidence="3" key="1">
    <citation type="journal article" date="2020" name="bioRxiv">
        <title>Whole genome comparisons of ergot fungi reveals the divergence and evolution of species within the genus Claviceps are the result of varying mechanisms driving genome evolution and host range expansion.</title>
        <authorList>
            <person name="Wyka S.A."/>
            <person name="Mondo S.J."/>
            <person name="Liu M."/>
            <person name="Dettman J."/>
            <person name="Nalam V."/>
            <person name="Broders K.D."/>
        </authorList>
    </citation>
    <scope>NUCLEOTIDE SEQUENCE</scope>
    <source>
        <strain evidence="3">CCC 489</strain>
    </source>
</reference>
<feature type="compositionally biased region" description="Acidic residues" evidence="1">
    <location>
        <begin position="195"/>
        <end position="204"/>
    </location>
</feature>
<feature type="compositionally biased region" description="Low complexity" evidence="1">
    <location>
        <begin position="285"/>
        <end position="294"/>
    </location>
</feature>
<name>A0A8K0JEF7_9HYPO</name>
<feature type="compositionally biased region" description="Pro residues" evidence="1">
    <location>
        <begin position="273"/>
        <end position="284"/>
    </location>
</feature>
<protein>
    <recommendedName>
        <fullName evidence="2">G-patch domain-containing protein</fullName>
    </recommendedName>
</protein>
<dbReference type="InterPro" id="IPR035979">
    <property type="entry name" value="RBD_domain_sf"/>
</dbReference>
<dbReference type="SUPFAM" id="SSF54928">
    <property type="entry name" value="RNA-binding domain, RBD"/>
    <property type="match status" value="1"/>
</dbReference>
<dbReference type="OrthoDB" id="5411533at2759"/>
<dbReference type="PROSITE" id="PS50174">
    <property type="entry name" value="G_PATCH"/>
    <property type="match status" value="1"/>
</dbReference>
<evidence type="ECO:0000259" key="2">
    <source>
        <dbReference type="PROSITE" id="PS50174"/>
    </source>
</evidence>
<feature type="compositionally biased region" description="Pro residues" evidence="1">
    <location>
        <begin position="1"/>
        <end position="11"/>
    </location>
</feature>
<feature type="compositionally biased region" description="Basic residues" evidence="1">
    <location>
        <begin position="134"/>
        <end position="144"/>
    </location>
</feature>
<dbReference type="InterPro" id="IPR012677">
    <property type="entry name" value="Nucleotide-bd_a/b_plait_sf"/>
</dbReference>
<gene>
    <name evidence="3" type="ORF">E4U42_002283</name>
</gene>
<dbReference type="Proteomes" id="UP000811619">
    <property type="component" value="Unassembled WGS sequence"/>
</dbReference>
<dbReference type="Gene3D" id="3.30.70.330">
    <property type="match status" value="1"/>
</dbReference>
<feature type="compositionally biased region" description="Pro residues" evidence="1">
    <location>
        <begin position="212"/>
        <end position="239"/>
    </location>
</feature>
<feature type="domain" description="G-patch" evidence="2">
    <location>
        <begin position="361"/>
        <end position="412"/>
    </location>
</feature>
<feature type="region of interest" description="Disordered" evidence="1">
    <location>
        <begin position="185"/>
        <end position="363"/>
    </location>
</feature>
<dbReference type="InterPro" id="IPR000467">
    <property type="entry name" value="G_patch_dom"/>
</dbReference>
<comment type="caution">
    <text evidence="3">The sequence shown here is derived from an EMBL/GenBank/DDBJ whole genome shotgun (WGS) entry which is preliminary data.</text>
</comment>
<evidence type="ECO:0000313" key="4">
    <source>
        <dbReference type="Proteomes" id="UP000811619"/>
    </source>
</evidence>
<dbReference type="PANTHER" id="PTHR13288:SF8">
    <property type="entry name" value="SPLICING FACTOR 45"/>
    <property type="match status" value="1"/>
</dbReference>
<feature type="compositionally biased region" description="Low complexity" evidence="1">
    <location>
        <begin position="90"/>
        <end position="114"/>
    </location>
</feature>
<dbReference type="Pfam" id="PF01585">
    <property type="entry name" value="G-patch"/>
    <property type="match status" value="1"/>
</dbReference>
<sequence length="529" mass="57304">MAPPPPPPPPKAAFSLYDNLLDPNDPAPPATISSAPVLYNQTSSVEARKPLDPALRFQPIRRPPVKQAKPVATFPKAIPTSAKSLGGTEAAVSSAPSSADPSSSSGPPAKSSLADWTATEEDAWKYGLTEKRQRGGRKKKKKRQNAQLETDWDEIYDPTRPTNIDEYLRSDEKIEEVREWKALLYRHRKRREDSDVSSDEDEADGGFAPPNQFAPPPSYAFAPPPPPPPQSQSPPPARAAPPAAVAVAAPPPPEESAEDAYARRMALSSKQQPPRPAPPSPPPQSNVSQPSAPSTDSATISRAPIRYTTQPLQSPSHDHEDKDEDEASSSGPIPGANDDGEDQQPHPNQQEPQPRSNRPGQSGFAQRLMNKYGWTKGSGLGADQSGIVNPLRIQVEKRRKKADADGGGWAGPGGKGKIIGSKRKEEGGKFGTMSDVIVLRNMLENMPDLQAEIADGLGQEIGEECGEKYGRVERLHIDPTSRQVFIKFTTQVSALRAVNELDGRNFNGNNIAPRFYDSERFDAGVYDAL</sequence>
<feature type="region of interest" description="Disordered" evidence="1">
    <location>
        <begin position="1"/>
        <end position="172"/>
    </location>
</feature>
<evidence type="ECO:0000313" key="3">
    <source>
        <dbReference type="EMBL" id="KAG5927411.1"/>
    </source>
</evidence>
<keyword evidence="4" id="KW-1185">Reference proteome</keyword>
<feature type="compositionally biased region" description="Basic and acidic residues" evidence="1">
    <location>
        <begin position="122"/>
        <end position="133"/>
    </location>
</feature>
<evidence type="ECO:0000256" key="1">
    <source>
        <dbReference type="SAM" id="MobiDB-lite"/>
    </source>
</evidence>
<dbReference type="GO" id="GO:0071011">
    <property type="term" value="C:precatalytic spliceosome"/>
    <property type="evidence" value="ECO:0007669"/>
    <property type="project" value="TreeGrafter"/>
</dbReference>
<dbReference type="SMART" id="SM00443">
    <property type="entry name" value="G_patch"/>
    <property type="match status" value="1"/>
</dbReference>
<feature type="compositionally biased region" description="Low complexity" evidence="1">
    <location>
        <begin position="345"/>
        <end position="354"/>
    </location>
</feature>
<dbReference type="PANTHER" id="PTHR13288">
    <property type="entry name" value="SPLICING FACTOR 45 SPF45"/>
    <property type="match status" value="1"/>
</dbReference>
<accession>A0A8K0JEF7</accession>